<reference evidence="3" key="1">
    <citation type="journal article" date="2022" name="DNA Res.">
        <title>Genome analysis of five recently described species of the CUG-Ser clade uncovers Candida theae as a new hybrid lineage with pathogenic potential in the Candida parapsilosis species complex.</title>
        <authorList>
            <person name="Mixao V."/>
            <person name="Del Olmo V."/>
            <person name="Hegedusova E."/>
            <person name="Saus E."/>
            <person name="Pryszcz L."/>
            <person name="Cillingova A."/>
            <person name="Nosek J."/>
            <person name="Gabaldon T."/>
        </authorList>
    </citation>
    <scope>NUCLEOTIDE SEQUENCE</scope>
    <source>
        <strain evidence="3">CBS 10844</strain>
    </source>
</reference>
<dbReference type="InterPro" id="IPR027267">
    <property type="entry name" value="AH/BAR_dom_sf"/>
</dbReference>
<feature type="compositionally biased region" description="Polar residues" evidence="2">
    <location>
        <begin position="361"/>
        <end position="378"/>
    </location>
</feature>
<dbReference type="EMBL" id="JAHUZD010000106">
    <property type="protein sequence ID" value="KAI3404236.2"/>
    <property type="molecule type" value="Genomic_DNA"/>
</dbReference>
<feature type="region of interest" description="Disordered" evidence="2">
    <location>
        <begin position="913"/>
        <end position="947"/>
    </location>
</feature>
<feature type="compositionally biased region" description="Acidic residues" evidence="2">
    <location>
        <begin position="171"/>
        <end position="195"/>
    </location>
</feature>
<dbReference type="RefSeq" id="XP_049179981.1">
    <property type="nucleotide sequence ID" value="XM_049324285.1"/>
</dbReference>
<protein>
    <recommendedName>
        <fullName evidence="5">Rho-GAP domain-containing protein</fullName>
    </recommendedName>
</protein>
<feature type="compositionally biased region" description="Basic and acidic residues" evidence="2">
    <location>
        <begin position="196"/>
        <end position="205"/>
    </location>
</feature>
<feature type="compositionally biased region" description="Low complexity" evidence="2">
    <location>
        <begin position="346"/>
        <end position="355"/>
    </location>
</feature>
<feature type="region of interest" description="Disordered" evidence="2">
    <location>
        <begin position="346"/>
        <end position="378"/>
    </location>
</feature>
<dbReference type="SUPFAM" id="SSF48350">
    <property type="entry name" value="GTPase activation domain, GAP"/>
    <property type="match status" value="1"/>
</dbReference>
<dbReference type="Proteomes" id="UP001202479">
    <property type="component" value="Unassembled WGS sequence"/>
</dbReference>
<sequence length="965" mass="111465">MGSRFFADNFWSADYITGLSRLKQESTLSINQLHDFRKLAFSYLKYYFSNSEYFAKSIRELFDGECSFANGIESLSLNSCYNTFISEMESESVIMSNLAASIDKYVVDDITKYLKFHEPKIKRELSRLEELYDEYVKLLKNISKTKHKYVEQLHLKEFAIAKQRRMKIEGEESDYSDEESYVEEEQQEEQEEQEEEARKEARKEASYVGEEEEEEEEEEEKKNTIRLRFPLRIGPATFDNLEELKITLSQLIAKTPTTKRTIPLPGYKEEIFVSDSICNVLTSLRIRGLSPSRSNLEKFGQGLLDLKLITPTNIFSRKFKSEAVWFEWSDLALQIAEFKSFHSHSRTFSTSTSSSDARTLPSKNSARSNNHKMTSPASKLMNNMAETTTRFNAMFNTVKSSILKTNHSEILAELLDQYNDQILELQEYVYFLEKGLFDISQYLEKFEKVKIQIIYKCSAKLSDLIVHFHHQQVASIDKFSKTITQINQVSNYESDFDTALQNFKSGIYFPISHPLLPQKEREQVGNLPQNLEKQFDLFNDIPLQLLNCQVFEEKEEEKRVLSVASVPVLLYEIISILELEGDINHLRKLWLQPIDFQSQWRVKQELTQLIADYATGTEQEIQSNVTVSSAIITMVIDNLKSRKTEEVIVFLKCWLMEIKDSVIPFIVFDSVVNEYAEDGKKDTKSNLIKHLGSIPRSNLASLLCIMEHICKVFDIYTFSNYRLSDSFPEASITTKDDSLLESVSKELNSMQVIGGIPFVHLIMRPCLAKNFTGFKPPLSTYVEILANLINPEIRLELFHIIVNYEKKLIEKKEIEKQSGLQVKRMIPLQEQKFQFQPQSNEPPKTPKEETVQVLLTDEKSKTSNVVSTPPSEEQQQQQQQQQQSQQSSSLLFSKQDFSNLKAPQALSAEAFSLRPFKTRSTPTPSPLGSPKYLHDENSEPRRARSASTSFLVPKMDIEFEGHYKI</sequence>
<feature type="compositionally biased region" description="Low complexity" evidence="2">
    <location>
        <begin position="874"/>
        <end position="889"/>
    </location>
</feature>
<name>A0AAI9SWX3_9ASCO</name>
<feature type="region of interest" description="Disordered" evidence="2">
    <location>
        <begin position="169"/>
        <end position="221"/>
    </location>
</feature>
<evidence type="ECO:0008006" key="5">
    <source>
        <dbReference type="Google" id="ProtNLM"/>
    </source>
</evidence>
<feature type="compositionally biased region" description="Polar residues" evidence="2">
    <location>
        <begin position="862"/>
        <end position="873"/>
    </location>
</feature>
<organism evidence="3 4">
    <name type="scientific">Candida oxycetoniae</name>
    <dbReference type="NCBI Taxonomy" id="497107"/>
    <lineage>
        <taxon>Eukaryota</taxon>
        <taxon>Fungi</taxon>
        <taxon>Dikarya</taxon>
        <taxon>Ascomycota</taxon>
        <taxon>Saccharomycotina</taxon>
        <taxon>Pichiomycetes</taxon>
        <taxon>Debaryomycetaceae</taxon>
        <taxon>Candida/Lodderomyces clade</taxon>
        <taxon>Candida</taxon>
    </lineage>
</organism>
<dbReference type="AlphaFoldDB" id="A0AAI9SWX3"/>
<dbReference type="Gene3D" id="1.20.1270.60">
    <property type="entry name" value="Arfaptin homology (AH) domain/BAR domain"/>
    <property type="match status" value="1"/>
</dbReference>
<dbReference type="InterPro" id="IPR008936">
    <property type="entry name" value="Rho_GTPase_activation_prot"/>
</dbReference>
<accession>A0AAI9SWX3</accession>
<feature type="compositionally biased region" description="Basic and acidic residues" evidence="2">
    <location>
        <begin position="932"/>
        <end position="942"/>
    </location>
</feature>
<evidence type="ECO:0000256" key="2">
    <source>
        <dbReference type="SAM" id="MobiDB-lite"/>
    </source>
</evidence>
<evidence type="ECO:0000313" key="3">
    <source>
        <dbReference type="EMBL" id="KAI3404236.2"/>
    </source>
</evidence>
<feature type="region of interest" description="Disordered" evidence="2">
    <location>
        <begin position="859"/>
        <end position="890"/>
    </location>
</feature>
<evidence type="ECO:0000256" key="1">
    <source>
        <dbReference type="SAM" id="Coils"/>
    </source>
</evidence>
<feature type="coiled-coil region" evidence="1">
    <location>
        <begin position="121"/>
        <end position="148"/>
    </location>
</feature>
<gene>
    <name evidence="3" type="ORF">KGF56_002997</name>
</gene>
<evidence type="ECO:0000313" key="4">
    <source>
        <dbReference type="Proteomes" id="UP001202479"/>
    </source>
</evidence>
<dbReference type="SUPFAM" id="SSF103657">
    <property type="entry name" value="BAR/IMD domain-like"/>
    <property type="match status" value="1"/>
</dbReference>
<keyword evidence="1" id="KW-0175">Coiled coil</keyword>
<dbReference type="GeneID" id="73380614"/>
<comment type="caution">
    <text evidence="3">The sequence shown here is derived from an EMBL/GenBank/DDBJ whole genome shotgun (WGS) entry which is preliminary data.</text>
</comment>
<feature type="compositionally biased region" description="Acidic residues" evidence="2">
    <location>
        <begin position="209"/>
        <end position="219"/>
    </location>
</feature>
<keyword evidence="4" id="KW-1185">Reference proteome</keyword>
<proteinExistence type="predicted"/>